<evidence type="ECO:0000313" key="7">
    <source>
        <dbReference type="Proteomes" id="UP000308768"/>
    </source>
</evidence>
<feature type="region of interest" description="Disordered" evidence="3">
    <location>
        <begin position="1329"/>
        <end position="1351"/>
    </location>
</feature>
<reference evidence="6 7" key="1">
    <citation type="submission" date="2017-03" db="EMBL/GenBank/DDBJ databases">
        <title>Genomes of endolithic fungi from Antarctica.</title>
        <authorList>
            <person name="Coleine C."/>
            <person name="Masonjones S."/>
            <person name="Stajich J.E."/>
        </authorList>
    </citation>
    <scope>NUCLEOTIDE SEQUENCE [LARGE SCALE GENOMIC DNA]</scope>
    <source>
        <strain evidence="6 7">CCFEE 5187</strain>
    </source>
</reference>
<feature type="compositionally biased region" description="Polar residues" evidence="3">
    <location>
        <begin position="580"/>
        <end position="593"/>
    </location>
</feature>
<evidence type="ECO:0000256" key="2">
    <source>
        <dbReference type="ARBA" id="ARBA00012632"/>
    </source>
</evidence>
<dbReference type="GO" id="GO:0016158">
    <property type="term" value="F:inositol hexakisphosphate 3-phosphatase activity"/>
    <property type="evidence" value="ECO:0007669"/>
    <property type="project" value="UniProtKB-EC"/>
</dbReference>
<dbReference type="PANTHER" id="PTHR39601">
    <property type="entry name" value="CHORIOGENIN HMINOR"/>
    <property type="match status" value="1"/>
</dbReference>
<keyword evidence="4" id="KW-0812">Transmembrane</keyword>
<feature type="transmembrane region" description="Helical" evidence="4">
    <location>
        <begin position="43"/>
        <end position="62"/>
    </location>
</feature>
<evidence type="ECO:0000313" key="6">
    <source>
        <dbReference type="EMBL" id="TKA75706.1"/>
    </source>
</evidence>
<dbReference type="EMBL" id="NAJN01000276">
    <property type="protein sequence ID" value="TKA75706.1"/>
    <property type="molecule type" value="Genomic_DNA"/>
</dbReference>
<dbReference type="Pfam" id="PF26013">
    <property type="entry name" value="DUF8004"/>
    <property type="match status" value="1"/>
</dbReference>
<feature type="region of interest" description="Disordered" evidence="3">
    <location>
        <begin position="541"/>
        <end position="691"/>
    </location>
</feature>
<protein>
    <recommendedName>
        <fullName evidence="2">3-phytase</fullName>
        <ecNumber evidence="2">3.1.3.8</ecNumber>
    </recommendedName>
</protein>
<sequence>MTSLAIWTEGLFRRLGRVQSYEALPQNASLHAPGNLKSRWRSVVITAAIAVVAFLAVLWSYGALVKPSRSACDIVDRGYQCQIKISHFWGQYSPFFSVPSDIPAAVPDQCNINFAQVLSRHGARDPTAWKSSVYSNTIVKIRRNARSFTGEYAFLSNYTYNLGADRLTLFGQQEMVHSGINYYERYKDLAADLTPFMRSSGEGRVLQSAQKWMQGFHEAKMSDEKAKKDHGYPYDIFVIGEDIGSNNTLNHGLCNRFENGRDSLIASAAQTEWANIFVPPVQARANTMLPGANLTQADIISLMDLCPFSTVASPVGNISPFCSLFTEKEWQQYDYYETLNKYYGYSYGNPLGPTQGVGFANELVARLTSTPVQDHTSTNRTMDSSNATFALERKLYADFSHDNDMTAIFGALGLYEDTAQLSNTTMGSAAQNGGYSAAWTVPFAARAYFEKMACKNHGEEFVRVIINDRVLPLTSCGGDELGRCTLNSFVDSLSFARDGGHWDQCFKVMSNGQRVVFMEQKKRNRLSSIFSLGTQHVEPRNVLYPDDARSETSSAGRRSPSPGPASKLQKSVRQRDRTPSEQLLSPLAYSSSIPAPPFVTEPTADNSDTDDYDTPLPPPPPVHAFTQSRSSSPDFSSRPGTPLSRPVTPTIQVQGDGLLRAVTPTAKEPKPKKRNFLGFSRGKSRGDEDRGPLAWVVGHEGKVPYNVSGLLGLERAPELWDDNGDTFVYLFPRTSGKGPSFRIDSSTYASSPALTRLAYGDIYSSPAPMASDRRQVSLESATHSLSLAVPTTPPMTPKRTVTGTSRTESSIGSRSISDTFDDVQRETHLYLPIALSTDTAGSLPANSEPNPTYEDMETVVAVRNLFAFLVGQSLVATENRPSLFSIFMKVSSLLQMYEFSNLDGSTYGEAAATSFDNYVEELHLADVRFSRENTIEGIVLGEKMRSVLLYNEAFVHAVGKYDEILKIEHPKFKLISPVTRNRMERALMDLYTREKSVRNRLEDFDFPAIFSGIMNSKTADERKIVRFDQWKASFMTTRKYIMSFYKHRYGSWPPKASSKKNDLETSGLNRLVLRDVYHDFSDLYDLLVDRSNLTTRSADISGLNDNTSSDGKNPTARAMRHVLSEYDRSSPPVQPPVPFDVPLLPSLATTRKDFGVGDAKKDAKARLKKIKDDEIINLLKNSHNPDARKPTPFLQAFADLERKEAHGCTIEEMCDLRNGQWIFMYAVLESLPMLVVDAPGVKWTQGVEYFLCEPPRSGVPWAREDTGIKKSWYGVAGSSGVVNLPSDIVEHGVEGVYRRSHCWLMAERWSAGDPMLLAAVAETFDEEGLAPPVAPGLQSGSRPGSPTRRGKRDSVVMLGLEALPLPVGVSPTAPTGADSPRLRPQAHNDPSKTFDAILETMPAQVKGKKKR</sequence>
<dbReference type="PANTHER" id="PTHR39601:SF2">
    <property type="entry name" value="CHORIOGENIN HMINOR"/>
    <property type="match status" value="1"/>
</dbReference>
<organism evidence="6 7">
    <name type="scientific">Cryomyces minteri</name>
    <dbReference type="NCBI Taxonomy" id="331657"/>
    <lineage>
        <taxon>Eukaryota</taxon>
        <taxon>Fungi</taxon>
        <taxon>Dikarya</taxon>
        <taxon>Ascomycota</taxon>
        <taxon>Pezizomycotina</taxon>
        <taxon>Dothideomycetes</taxon>
        <taxon>Dothideomycetes incertae sedis</taxon>
        <taxon>Cryomyces</taxon>
    </lineage>
</organism>
<dbReference type="EC" id="3.1.3.8" evidence="2"/>
<dbReference type="PROSITE" id="PS00616">
    <property type="entry name" value="HIS_ACID_PHOSPHAT_1"/>
    <property type="match status" value="1"/>
</dbReference>
<dbReference type="InterPro" id="IPR058317">
    <property type="entry name" value="DUF8004"/>
</dbReference>
<dbReference type="InterPro" id="IPR029033">
    <property type="entry name" value="His_PPase_superfam"/>
</dbReference>
<dbReference type="STRING" id="331657.A0A4U0XHZ2"/>
<evidence type="ECO:0000256" key="4">
    <source>
        <dbReference type="SAM" id="Phobius"/>
    </source>
</evidence>
<comment type="caution">
    <text evidence="6">The sequence shown here is derived from an EMBL/GenBank/DDBJ whole genome shotgun (WGS) entry which is preliminary data.</text>
</comment>
<evidence type="ECO:0000256" key="3">
    <source>
        <dbReference type="SAM" id="MobiDB-lite"/>
    </source>
</evidence>
<name>A0A4U0XHZ2_9PEZI</name>
<dbReference type="SUPFAM" id="SSF53254">
    <property type="entry name" value="Phosphoglycerate mutase-like"/>
    <property type="match status" value="1"/>
</dbReference>
<dbReference type="OrthoDB" id="5300331at2759"/>
<feature type="compositionally biased region" description="Low complexity" evidence="3">
    <location>
        <begin position="628"/>
        <end position="639"/>
    </location>
</feature>
<feature type="region of interest" description="Disordered" evidence="3">
    <location>
        <begin position="1365"/>
        <end position="1393"/>
    </location>
</feature>
<feature type="domain" description="DUF8004" evidence="5">
    <location>
        <begin position="913"/>
        <end position="1006"/>
    </location>
</feature>
<dbReference type="Pfam" id="PF00328">
    <property type="entry name" value="His_Phos_2"/>
    <property type="match status" value="1"/>
</dbReference>
<keyword evidence="4" id="KW-1133">Transmembrane helix</keyword>
<keyword evidence="7" id="KW-1185">Reference proteome</keyword>
<evidence type="ECO:0000256" key="1">
    <source>
        <dbReference type="ARBA" id="ARBA00005375"/>
    </source>
</evidence>
<evidence type="ECO:0000259" key="5">
    <source>
        <dbReference type="Pfam" id="PF26013"/>
    </source>
</evidence>
<feature type="compositionally biased region" description="Low complexity" evidence="3">
    <location>
        <begin position="553"/>
        <end position="566"/>
    </location>
</feature>
<dbReference type="Proteomes" id="UP000308768">
    <property type="component" value="Unassembled WGS sequence"/>
</dbReference>
<comment type="similarity">
    <text evidence="1">Belongs to the histidine acid phosphatase family.</text>
</comment>
<accession>A0A4U0XHZ2</accession>
<dbReference type="Gene3D" id="3.40.50.1240">
    <property type="entry name" value="Phosphoglycerate mutase-like"/>
    <property type="match status" value="1"/>
</dbReference>
<keyword evidence="4" id="KW-0472">Membrane</keyword>
<proteinExistence type="inferred from homology"/>
<dbReference type="InterPro" id="IPR033379">
    <property type="entry name" value="Acid_Pase_AS"/>
</dbReference>
<feature type="region of interest" description="Disordered" evidence="3">
    <location>
        <begin position="787"/>
        <end position="816"/>
    </location>
</feature>
<dbReference type="CDD" id="cd07061">
    <property type="entry name" value="HP_HAP_like"/>
    <property type="match status" value="1"/>
</dbReference>
<feature type="compositionally biased region" description="Polar residues" evidence="3">
    <location>
        <begin position="799"/>
        <end position="816"/>
    </location>
</feature>
<dbReference type="PROSITE" id="PS00778">
    <property type="entry name" value="HIS_ACID_PHOSPHAT_2"/>
    <property type="match status" value="1"/>
</dbReference>
<gene>
    <name evidence="6" type="ORF">B0A49_03904</name>
</gene>
<dbReference type="InterPro" id="IPR000560">
    <property type="entry name" value="His_Pase_clade-2"/>
</dbReference>